<gene>
    <name evidence="4 6" type="primary">tgt</name>
    <name evidence="6" type="ORF">SOCE26_021670</name>
</gene>
<feature type="binding site" evidence="4">
    <location>
        <position position="305"/>
    </location>
    <ligand>
        <name>Zn(2+)</name>
        <dbReference type="ChEBI" id="CHEBI:29105"/>
    </ligand>
</feature>
<comment type="pathway">
    <text evidence="4">tRNA modification; tRNA-queuosine biosynthesis.</text>
</comment>
<accession>A0A2L0EN98</accession>
<dbReference type="GO" id="GO:0008616">
    <property type="term" value="P:tRNA queuosine(34) biosynthetic process"/>
    <property type="evidence" value="ECO:0007669"/>
    <property type="project" value="UniProtKB-UniRule"/>
</dbReference>
<evidence type="ECO:0000256" key="3">
    <source>
        <dbReference type="ARBA" id="ARBA00022694"/>
    </source>
</evidence>
<dbReference type="NCBIfam" id="TIGR00449">
    <property type="entry name" value="tgt_general"/>
    <property type="match status" value="1"/>
</dbReference>
<feature type="active site" description="Proton acceptor" evidence="4">
    <location>
        <position position="95"/>
    </location>
</feature>
<dbReference type="PANTHER" id="PTHR46499:SF1">
    <property type="entry name" value="QUEUINE TRNA-RIBOSYLTRANSFERASE"/>
    <property type="match status" value="1"/>
</dbReference>
<evidence type="ECO:0000256" key="4">
    <source>
        <dbReference type="HAMAP-Rule" id="MF_00168"/>
    </source>
</evidence>
<feature type="binding site" evidence="4">
    <location>
        <begin position="95"/>
        <end position="99"/>
    </location>
    <ligand>
        <name>substrate</name>
    </ligand>
</feature>
<dbReference type="GO" id="GO:0046872">
    <property type="term" value="F:metal ion binding"/>
    <property type="evidence" value="ECO:0007669"/>
    <property type="project" value="UniProtKB-KW"/>
</dbReference>
<dbReference type="NCBIfam" id="TIGR00430">
    <property type="entry name" value="Q_tRNA_tgt"/>
    <property type="match status" value="1"/>
</dbReference>
<evidence type="ECO:0000259" key="5">
    <source>
        <dbReference type="Pfam" id="PF01702"/>
    </source>
</evidence>
<keyword evidence="3 4" id="KW-0819">tRNA processing</keyword>
<feature type="binding site" evidence="4">
    <location>
        <position position="149"/>
    </location>
    <ligand>
        <name>substrate</name>
    </ligand>
</feature>
<name>A0A2L0EN98_SORCE</name>
<comment type="similarity">
    <text evidence="4">Belongs to the queuine tRNA-ribosyltransferase family.</text>
</comment>
<sequence length="373" mass="39876">MSPTPGFAFAELARDGHARAGVLTTPHGEVPTPTFMPVGTQGSVKTLTPGEVAATGARIVLGNTYHLWLRPGPELVAQLGGLHAFTRWPHAMLTDSGGFQAFSLAERRTLVEDGFVFRSHLDGARKALTPEVAMEVQGLLGADIAMQLDVCPPGGAPRAEVEAACRLTTRWGKRCLDAKRPTQALFGIVQGGTSVALRLAHAEELAAMPFDGLALGGFSVGEPIALMHEAVAQIAPHLDRARPRYLMGVGTPLDLIHAVAAGVDMFDCVLPTRNARNGQALTQHGKIVIKQARYKDDPSPLDPTCSCPTCAGGYSRAYLRHLYMAGEILVLRLLTEHNLHLYGRLMREARAAIVEGRYAAFARAWLDALGASG</sequence>
<dbReference type="Proteomes" id="UP000238348">
    <property type="component" value="Chromosome"/>
</dbReference>
<dbReference type="GO" id="GO:0005829">
    <property type="term" value="C:cytosol"/>
    <property type="evidence" value="ECO:0007669"/>
    <property type="project" value="TreeGrafter"/>
</dbReference>
<dbReference type="RefSeq" id="WP_104978517.1">
    <property type="nucleotide sequence ID" value="NZ_CP012673.1"/>
</dbReference>
<organism evidence="6 7">
    <name type="scientific">Sorangium cellulosum</name>
    <name type="common">Polyangium cellulosum</name>
    <dbReference type="NCBI Taxonomy" id="56"/>
    <lineage>
        <taxon>Bacteria</taxon>
        <taxon>Pseudomonadati</taxon>
        <taxon>Myxococcota</taxon>
        <taxon>Polyangia</taxon>
        <taxon>Polyangiales</taxon>
        <taxon>Polyangiaceae</taxon>
        <taxon>Sorangium</taxon>
    </lineage>
</organism>
<feature type="binding site" evidence="4">
    <location>
        <position position="217"/>
    </location>
    <ligand>
        <name>substrate</name>
    </ligand>
</feature>
<dbReference type="InterPro" id="IPR050076">
    <property type="entry name" value="ArchSynthase1/Queuine_TRR"/>
</dbReference>
<feature type="region of interest" description="RNA binding" evidence="4">
    <location>
        <begin position="248"/>
        <end position="254"/>
    </location>
</feature>
<keyword evidence="4" id="KW-0862">Zinc</keyword>
<dbReference type="GO" id="GO:0008479">
    <property type="term" value="F:tRNA-guanosine(34) queuine transglycosylase activity"/>
    <property type="evidence" value="ECO:0007669"/>
    <property type="project" value="UniProtKB-UniRule"/>
</dbReference>
<evidence type="ECO:0000313" key="7">
    <source>
        <dbReference type="Proteomes" id="UP000238348"/>
    </source>
</evidence>
<feature type="binding site" evidence="4">
    <location>
        <position position="337"/>
    </location>
    <ligand>
        <name>Zn(2+)</name>
        <dbReference type="ChEBI" id="CHEBI:29105"/>
    </ligand>
</feature>
<dbReference type="EC" id="2.4.2.29" evidence="4"/>
<feature type="binding site" evidence="4">
    <location>
        <position position="310"/>
    </location>
    <ligand>
        <name>Zn(2+)</name>
        <dbReference type="ChEBI" id="CHEBI:29105"/>
    </ligand>
</feature>
<comment type="catalytic activity">
    <reaction evidence="4">
        <text>7-aminomethyl-7-carbaguanine + guanosine(34) in tRNA = 7-aminomethyl-7-carbaguanosine(34) in tRNA + guanine</text>
        <dbReference type="Rhea" id="RHEA:24104"/>
        <dbReference type="Rhea" id="RHEA-COMP:10341"/>
        <dbReference type="Rhea" id="RHEA-COMP:10342"/>
        <dbReference type="ChEBI" id="CHEBI:16235"/>
        <dbReference type="ChEBI" id="CHEBI:58703"/>
        <dbReference type="ChEBI" id="CHEBI:74269"/>
        <dbReference type="ChEBI" id="CHEBI:82833"/>
        <dbReference type="EC" id="2.4.2.29"/>
    </reaction>
</comment>
<proteinExistence type="inferred from homology"/>
<dbReference type="PANTHER" id="PTHR46499">
    <property type="entry name" value="QUEUINE TRNA-RIBOSYLTRANSFERASE"/>
    <property type="match status" value="1"/>
</dbReference>
<evidence type="ECO:0000256" key="1">
    <source>
        <dbReference type="ARBA" id="ARBA00022676"/>
    </source>
</evidence>
<reference evidence="6 7" key="1">
    <citation type="submission" date="2015-09" db="EMBL/GenBank/DDBJ databases">
        <title>Sorangium comparison.</title>
        <authorList>
            <person name="Zaburannyi N."/>
            <person name="Bunk B."/>
            <person name="Overmann J."/>
            <person name="Mueller R."/>
        </authorList>
    </citation>
    <scope>NUCLEOTIDE SEQUENCE [LARGE SCALE GENOMIC DNA]</scope>
    <source>
        <strain evidence="6 7">So ce26</strain>
    </source>
</reference>
<feature type="binding site" evidence="4">
    <location>
        <position position="307"/>
    </location>
    <ligand>
        <name>Zn(2+)</name>
        <dbReference type="ChEBI" id="CHEBI:29105"/>
    </ligand>
</feature>
<dbReference type="OrthoDB" id="9805417at2"/>
<comment type="cofactor">
    <cofactor evidence="4">
        <name>Zn(2+)</name>
        <dbReference type="ChEBI" id="CHEBI:29105"/>
    </cofactor>
    <text evidence="4">Binds 1 zinc ion per subunit.</text>
</comment>
<dbReference type="SUPFAM" id="SSF51713">
    <property type="entry name" value="tRNA-guanine transglycosylase"/>
    <property type="match status" value="1"/>
</dbReference>
<keyword evidence="4" id="KW-0479">Metal-binding</keyword>
<keyword evidence="1 4" id="KW-0328">Glycosyltransferase</keyword>
<feature type="domain" description="tRNA-guanine(15) transglycosylase-like" evidence="5">
    <location>
        <begin position="17"/>
        <end position="368"/>
    </location>
</feature>
<feature type="region of interest" description="RNA binding; important for wobble base 34 recognition" evidence="4">
    <location>
        <begin position="272"/>
        <end position="276"/>
    </location>
</feature>
<comment type="function">
    <text evidence="4">Catalyzes the base-exchange of a guanine (G) residue with the queuine precursor 7-aminomethyl-7-deazaguanine (PreQ1) at position 34 (anticodon wobble position) in tRNAs with GU(N) anticodons (tRNA-Asp, -Asn, -His and -Tyr). Catalysis occurs through a double-displacement mechanism. The nucleophile active site attacks the C1' of nucleotide 34 to detach the guanine base from the RNA, forming a covalent enzyme-RNA intermediate. The proton acceptor active site deprotonates the incoming PreQ1, allowing a nucleophilic attack on the C1' of the ribose to form the product. After dissociation, two additional enzymatic reactions on the tRNA convert PreQ1 to queuine (Q), resulting in the hypermodified nucleoside queuosine (7-(((4,5-cis-dihydroxy-2-cyclopenten-1-yl)amino)methyl)-7-deazaguanosine).</text>
</comment>
<dbReference type="InterPro" id="IPR004803">
    <property type="entry name" value="TGT"/>
</dbReference>
<keyword evidence="2 4" id="KW-0808">Transferase</keyword>
<evidence type="ECO:0000256" key="2">
    <source>
        <dbReference type="ARBA" id="ARBA00022679"/>
    </source>
</evidence>
<keyword evidence="4" id="KW-0671">Queuosine biosynthesis</keyword>
<dbReference type="InterPro" id="IPR036511">
    <property type="entry name" value="TGT-like_sf"/>
</dbReference>
<dbReference type="UniPathway" id="UPA00392"/>
<evidence type="ECO:0000313" key="6">
    <source>
        <dbReference type="EMBL" id="AUX40766.1"/>
    </source>
</evidence>
<comment type="subunit">
    <text evidence="4">Homodimer. Within each dimer, one monomer is responsible for RNA recognition and catalysis, while the other monomer binds to the replacement base PreQ1.</text>
</comment>
<dbReference type="EMBL" id="CP012673">
    <property type="protein sequence ID" value="AUX40766.1"/>
    <property type="molecule type" value="Genomic_DNA"/>
</dbReference>
<protein>
    <recommendedName>
        <fullName evidence="4">Queuine tRNA-ribosyltransferase</fullName>
        <ecNumber evidence="4">2.4.2.29</ecNumber>
    </recommendedName>
    <alternativeName>
        <fullName evidence="4">Guanine insertion enzyme</fullName>
    </alternativeName>
    <alternativeName>
        <fullName evidence="4">tRNA-guanine transglycosylase</fullName>
    </alternativeName>
</protein>
<feature type="binding site" evidence="4">
    <location>
        <position position="190"/>
    </location>
    <ligand>
        <name>substrate</name>
    </ligand>
</feature>
<dbReference type="Pfam" id="PF01702">
    <property type="entry name" value="TGT"/>
    <property type="match status" value="1"/>
</dbReference>
<feature type="active site" description="Nucleophile" evidence="4">
    <location>
        <position position="267"/>
    </location>
</feature>
<dbReference type="AlphaFoldDB" id="A0A2L0EN98"/>
<dbReference type="InterPro" id="IPR002616">
    <property type="entry name" value="tRNA_ribo_trans-like"/>
</dbReference>
<dbReference type="Gene3D" id="3.20.20.105">
    <property type="entry name" value="Queuine tRNA-ribosyltransferase-like"/>
    <property type="match status" value="1"/>
</dbReference>
<dbReference type="HAMAP" id="MF_00168">
    <property type="entry name" value="Q_tRNA_Tgt"/>
    <property type="match status" value="1"/>
</dbReference>